<comment type="caution">
    <text evidence="1">The sequence shown here is derived from an EMBL/GenBank/DDBJ whole genome shotgun (WGS) entry which is preliminary data.</text>
</comment>
<evidence type="ECO:0000313" key="1">
    <source>
        <dbReference type="EMBL" id="MFD1674324.1"/>
    </source>
</evidence>
<dbReference type="EMBL" id="JBHUCX010000019">
    <property type="protein sequence ID" value="MFD1674324.1"/>
    <property type="molecule type" value="Genomic_DNA"/>
</dbReference>
<organism evidence="1 2">
    <name type="scientific">Alicyclobacillus fodiniaquatilis</name>
    <dbReference type="NCBI Taxonomy" id="1661150"/>
    <lineage>
        <taxon>Bacteria</taxon>
        <taxon>Bacillati</taxon>
        <taxon>Bacillota</taxon>
        <taxon>Bacilli</taxon>
        <taxon>Bacillales</taxon>
        <taxon>Alicyclobacillaceae</taxon>
        <taxon>Alicyclobacillus</taxon>
    </lineage>
</organism>
<sequence>MSQQYRWNTSVESAELDENWVVMNSEKFTISKLNPIGGFLWSKLQQSLTKAQLVTEVMAEYEVSEEVATADVVRFLDQLTEYGLIEQVG</sequence>
<name>A0ABW4JD74_9BACL</name>
<gene>
    <name evidence="1" type="ORF">ACFSB2_06340</name>
</gene>
<dbReference type="Pfam" id="PF05402">
    <property type="entry name" value="PqqD"/>
    <property type="match status" value="1"/>
</dbReference>
<reference evidence="2" key="1">
    <citation type="journal article" date="2019" name="Int. J. Syst. Evol. Microbiol.">
        <title>The Global Catalogue of Microorganisms (GCM) 10K type strain sequencing project: providing services to taxonomists for standard genome sequencing and annotation.</title>
        <authorList>
            <consortium name="The Broad Institute Genomics Platform"/>
            <consortium name="The Broad Institute Genome Sequencing Center for Infectious Disease"/>
            <person name="Wu L."/>
            <person name="Ma J."/>
        </authorList>
    </citation>
    <scope>NUCLEOTIDE SEQUENCE [LARGE SCALE GENOMIC DNA]</scope>
    <source>
        <strain evidence="2">CGMCC 1.12286</strain>
    </source>
</reference>
<dbReference type="Gene3D" id="1.10.10.1150">
    <property type="entry name" value="Coenzyme PQQ synthesis protein D (PqqD)"/>
    <property type="match status" value="1"/>
</dbReference>
<protein>
    <submittedName>
        <fullName evidence="1">PqqD family protein</fullName>
    </submittedName>
</protein>
<dbReference type="InterPro" id="IPR041881">
    <property type="entry name" value="PqqD_sf"/>
</dbReference>
<accession>A0ABW4JD74</accession>
<keyword evidence="2" id="KW-1185">Reference proteome</keyword>
<evidence type="ECO:0000313" key="2">
    <source>
        <dbReference type="Proteomes" id="UP001597079"/>
    </source>
</evidence>
<dbReference type="InterPro" id="IPR008792">
    <property type="entry name" value="PQQD"/>
</dbReference>
<dbReference type="RefSeq" id="WP_377942197.1">
    <property type="nucleotide sequence ID" value="NZ_JBHUCX010000019.1"/>
</dbReference>
<proteinExistence type="predicted"/>
<dbReference type="Proteomes" id="UP001597079">
    <property type="component" value="Unassembled WGS sequence"/>
</dbReference>